<dbReference type="OrthoDB" id="4434131at2"/>
<dbReference type="InterPro" id="IPR011763">
    <property type="entry name" value="COA_CT_C"/>
</dbReference>
<dbReference type="AlphaFoldDB" id="A0A418Q9Z2"/>
<dbReference type="InterPro" id="IPR034733">
    <property type="entry name" value="AcCoA_carboxyl_beta"/>
</dbReference>
<evidence type="ECO:0000256" key="1">
    <source>
        <dbReference type="ARBA" id="ARBA00006102"/>
    </source>
</evidence>
<dbReference type="InterPro" id="IPR029045">
    <property type="entry name" value="ClpP/crotonase-like_dom_sf"/>
</dbReference>
<feature type="domain" description="CoA carboxyltransferase N-terminal" evidence="2">
    <location>
        <begin position="7"/>
        <end position="199"/>
    </location>
</feature>
<dbReference type="SUPFAM" id="SSF52096">
    <property type="entry name" value="ClpP/crotonase"/>
    <property type="match status" value="2"/>
</dbReference>
<dbReference type="PANTHER" id="PTHR43842">
    <property type="entry name" value="PROPIONYL-COA CARBOXYLASE BETA CHAIN"/>
    <property type="match status" value="1"/>
</dbReference>
<dbReference type="PROSITE" id="PS50980">
    <property type="entry name" value="COA_CT_NTER"/>
    <property type="match status" value="1"/>
</dbReference>
<keyword evidence="5" id="KW-1185">Reference proteome</keyword>
<organism evidence="4 5">
    <name type="scientific">Corynebacterium falsenii</name>
    <dbReference type="NCBI Taxonomy" id="108486"/>
    <lineage>
        <taxon>Bacteria</taxon>
        <taxon>Bacillati</taxon>
        <taxon>Actinomycetota</taxon>
        <taxon>Actinomycetes</taxon>
        <taxon>Mycobacteriales</taxon>
        <taxon>Corynebacteriaceae</taxon>
        <taxon>Corynebacterium</taxon>
    </lineage>
</organism>
<protein>
    <submittedName>
        <fullName evidence="4">Acyl-CoA carboxylase subunit beta</fullName>
    </submittedName>
</protein>
<evidence type="ECO:0000313" key="5">
    <source>
        <dbReference type="Proteomes" id="UP000285278"/>
    </source>
</evidence>
<evidence type="ECO:0000259" key="2">
    <source>
        <dbReference type="PROSITE" id="PS50980"/>
    </source>
</evidence>
<evidence type="ECO:0000313" key="4">
    <source>
        <dbReference type="EMBL" id="RIX36772.1"/>
    </source>
</evidence>
<dbReference type="InterPro" id="IPR011762">
    <property type="entry name" value="COA_CT_N"/>
</dbReference>
<sequence>MTSSTDMSTTAGKIADLRERLAETRIPVGEDAVRATHEAGHLSARERVEHLLDDGSFVETDALARHRSTAFGADRKRPVTDGIVAGHGTIDGRPVCVFSQDNTIFDGQVGETAGEKILKIVELAVKSGTPLVAIYDGAGARIKDGMAALEYFTRIYRLQSLASGVIPQIALVAGPTSAAQVHGVSLSDVIIEVEGEGHLQLSEADAASTATDVASGNTHLVASDETTGLDLIADVLSYLPSNNRAIPAPAEPSAPATEPATLDGIIPDSDATSYSVREVLSAVVDEGSALELQPQFATNMLTALARVEGRSVGIVANQPDALAGAIDADGAEKAARFIRLCDAFNIPLVSVVDCPGFAPDEEGAGLIRRSAKLIGATAEATVGKIAIVTRKAFGSAYLAFGAKRLGTDLVYAWPTAQIAVADAETIALVTGKDEATIAEKLVNPYAAAERGLVDAVVPPRETRQRIADGLRLLERKAEDHYPRKHNNLPF</sequence>
<dbReference type="RefSeq" id="WP_119664112.1">
    <property type="nucleotide sequence ID" value="NZ_JAQPSN010000001.1"/>
</dbReference>
<feature type="domain" description="CoA carboxyltransferase C-terminal" evidence="3">
    <location>
        <begin position="248"/>
        <end position="483"/>
    </location>
</feature>
<dbReference type="Gene3D" id="3.90.226.10">
    <property type="entry name" value="2-enoyl-CoA Hydratase, Chain A, domain 1"/>
    <property type="match status" value="2"/>
</dbReference>
<comment type="similarity">
    <text evidence="1">Belongs to the AccD/PCCB family.</text>
</comment>
<accession>A0A418Q9Z2</accession>
<dbReference type="GO" id="GO:0004658">
    <property type="term" value="F:propionyl-CoA carboxylase activity"/>
    <property type="evidence" value="ECO:0007669"/>
    <property type="project" value="TreeGrafter"/>
</dbReference>
<proteinExistence type="inferred from homology"/>
<dbReference type="InterPro" id="IPR051047">
    <property type="entry name" value="AccD/PCCB"/>
</dbReference>
<reference evidence="4 5" key="1">
    <citation type="submission" date="2018-09" db="EMBL/GenBank/DDBJ databases">
        <title>Optimization and identification of Corynebacterium falsenii FN1-14 from fish paste.</title>
        <authorList>
            <person name="Daroonpunt R."/>
            <person name="Tanasupawat S."/>
        </authorList>
    </citation>
    <scope>NUCLEOTIDE SEQUENCE [LARGE SCALE GENOMIC DNA]</scope>
    <source>
        <strain evidence="4 5">FN1-14</strain>
    </source>
</reference>
<dbReference type="Proteomes" id="UP000285278">
    <property type="component" value="Unassembled WGS sequence"/>
</dbReference>
<comment type="caution">
    <text evidence="4">The sequence shown here is derived from an EMBL/GenBank/DDBJ whole genome shotgun (WGS) entry which is preliminary data.</text>
</comment>
<name>A0A418Q9Z2_9CORY</name>
<dbReference type="STRING" id="1451189.CFAL_09125"/>
<dbReference type="GO" id="GO:0009317">
    <property type="term" value="C:acetyl-CoA carboxylase complex"/>
    <property type="evidence" value="ECO:0007669"/>
    <property type="project" value="TreeGrafter"/>
</dbReference>
<dbReference type="PANTHER" id="PTHR43842:SF2">
    <property type="entry name" value="PROPIONYL-COA CARBOXYLASE BETA CHAIN, MITOCHONDRIAL"/>
    <property type="match status" value="1"/>
</dbReference>
<dbReference type="Pfam" id="PF01039">
    <property type="entry name" value="Carboxyl_trans"/>
    <property type="match status" value="1"/>
</dbReference>
<dbReference type="PROSITE" id="PS50989">
    <property type="entry name" value="COA_CT_CTER"/>
    <property type="match status" value="1"/>
</dbReference>
<gene>
    <name evidence="4" type="ORF">D3M95_00765</name>
</gene>
<dbReference type="EMBL" id="QXJK01000001">
    <property type="protein sequence ID" value="RIX36772.1"/>
    <property type="molecule type" value="Genomic_DNA"/>
</dbReference>
<evidence type="ECO:0000259" key="3">
    <source>
        <dbReference type="PROSITE" id="PS50989"/>
    </source>
</evidence>